<evidence type="ECO:0000313" key="4">
    <source>
        <dbReference type="EnsemblPlants" id="KQL29520"/>
    </source>
</evidence>
<accession>K3Z0L1</accession>
<dbReference type="InterPro" id="IPR045005">
    <property type="entry name" value="BPM1-6"/>
</dbReference>
<name>K3Z0L1_SETIT</name>
<evidence type="ECO:0000256" key="1">
    <source>
        <dbReference type="ARBA" id="ARBA00004906"/>
    </source>
</evidence>
<dbReference type="InterPro" id="IPR000210">
    <property type="entry name" value="BTB/POZ_dom"/>
</dbReference>
<dbReference type="PROSITE" id="PS50097">
    <property type="entry name" value="BTB"/>
    <property type="match status" value="1"/>
</dbReference>
<dbReference type="EMBL" id="AGNK02000280">
    <property type="status" value="NOT_ANNOTATED_CDS"/>
    <property type="molecule type" value="Genomic_DNA"/>
</dbReference>
<evidence type="ECO:0000313" key="5">
    <source>
        <dbReference type="Proteomes" id="UP000004995"/>
    </source>
</evidence>
<sequence>MSVHDHHCRDVSIHDCTFMIGGREWKIRCYPTGIHDPWYPPAGLEGISIILILMNNVQKVRVLFRAVATNVKNYNDTFQVQDLKELEFRNGNLEHGFNCFVGHHEIEYVWDYSICVNISYTVRVLDDDCIEVPPLSVGRSICTTISAQAPVDVVFDIGGRKIQARLADVTALSRVMEALLYGSGMESKSETISIKDTNSAGFSLLIKYAYEGSLLEEVNLWDTPINAWLVLL</sequence>
<dbReference type="EnsemblPlants" id="KQL29520">
    <property type="protein sequence ID" value="KQL29520"/>
    <property type="gene ID" value="SETIT_020077mg"/>
</dbReference>
<evidence type="ECO:0000313" key="3">
    <source>
        <dbReference type="EMBL" id="RCV06271.1"/>
    </source>
</evidence>
<proteinExistence type="predicted"/>
<dbReference type="Proteomes" id="UP000004995">
    <property type="component" value="Unassembled WGS sequence"/>
</dbReference>
<reference evidence="3 5" key="1">
    <citation type="journal article" date="2012" name="Nat. Biotechnol.">
        <title>Reference genome sequence of the model plant Setaria.</title>
        <authorList>
            <person name="Bennetzen J.L."/>
            <person name="Schmutz J."/>
            <person name="Wang H."/>
            <person name="Percifield R."/>
            <person name="Hawkins J."/>
            <person name="Pontaroli A.C."/>
            <person name="Estep M."/>
            <person name="Feng L."/>
            <person name="Vaughn J.N."/>
            <person name="Grimwood J."/>
            <person name="Jenkins J."/>
            <person name="Barry K."/>
            <person name="Lindquist E."/>
            <person name="Hellsten U."/>
            <person name="Deshpande S."/>
            <person name="Wang X."/>
            <person name="Wu X."/>
            <person name="Mitros T."/>
            <person name="Triplett J."/>
            <person name="Yang X."/>
            <person name="Ye C.Y."/>
            <person name="Mauro-Herrera M."/>
            <person name="Wang L."/>
            <person name="Li P."/>
            <person name="Sharma M."/>
            <person name="Sharma R."/>
            <person name="Ronald P.C."/>
            <person name="Panaud O."/>
            <person name="Kellogg E.A."/>
            <person name="Brutnell T.P."/>
            <person name="Doust A.N."/>
            <person name="Tuskan G.A."/>
            <person name="Rokhsar D."/>
            <person name="Devos K.M."/>
        </authorList>
    </citation>
    <scope>NUCLEOTIDE SEQUENCE [LARGE SCALE GENOMIC DNA]</scope>
    <source>
        <strain evidence="5">cv. Yugu1</strain>
        <strain evidence="3">Yugu1</strain>
    </source>
</reference>
<dbReference type="InterPro" id="IPR008974">
    <property type="entry name" value="TRAF-like"/>
</dbReference>
<reference evidence="4" key="3">
    <citation type="submission" date="2018-08" db="UniProtKB">
        <authorList>
            <consortium name="EnsemblPlants"/>
        </authorList>
    </citation>
    <scope>IDENTIFICATION</scope>
    <source>
        <strain evidence="4">Yugu1</strain>
    </source>
</reference>
<comment type="pathway">
    <text evidence="1">Protein modification; protein ubiquitination.</text>
</comment>
<keyword evidence="5" id="KW-1185">Reference proteome</keyword>
<dbReference type="GO" id="GO:0016567">
    <property type="term" value="P:protein ubiquitination"/>
    <property type="evidence" value="ECO:0007669"/>
    <property type="project" value="InterPro"/>
</dbReference>
<dbReference type="InterPro" id="IPR011333">
    <property type="entry name" value="SKP1/BTB/POZ_sf"/>
</dbReference>
<dbReference type="Pfam" id="PF00651">
    <property type="entry name" value="BTB"/>
    <property type="match status" value="1"/>
</dbReference>
<dbReference type="EMBL" id="CM003528">
    <property type="protein sequence ID" value="RCV06271.1"/>
    <property type="molecule type" value="Genomic_DNA"/>
</dbReference>
<evidence type="ECO:0000259" key="2">
    <source>
        <dbReference type="PROSITE" id="PS50097"/>
    </source>
</evidence>
<dbReference type="HOGENOM" id="CLU_093313_0_0_1"/>
<dbReference type="PANTHER" id="PTHR26379:SF431">
    <property type="entry name" value="BTB DOMAIN-CONTAINING PROTEIN"/>
    <property type="match status" value="1"/>
</dbReference>
<dbReference type="PANTHER" id="PTHR26379">
    <property type="entry name" value="BTB/POZ AND MATH DOMAIN-CONTAINING PROTEIN 1"/>
    <property type="match status" value="1"/>
</dbReference>
<dbReference type="STRING" id="4555.K3Z0L1"/>
<dbReference type="Gene3D" id="3.30.710.10">
    <property type="entry name" value="Potassium Channel Kv1.1, Chain A"/>
    <property type="match status" value="1"/>
</dbReference>
<dbReference type="SUPFAM" id="SSF49599">
    <property type="entry name" value="TRAF domain-like"/>
    <property type="match status" value="1"/>
</dbReference>
<feature type="domain" description="BTB" evidence="2">
    <location>
        <begin position="151"/>
        <end position="214"/>
    </location>
</feature>
<organism evidence="4 5">
    <name type="scientific">Setaria italica</name>
    <name type="common">Foxtail millet</name>
    <name type="synonym">Panicum italicum</name>
    <dbReference type="NCBI Taxonomy" id="4555"/>
    <lineage>
        <taxon>Eukaryota</taxon>
        <taxon>Viridiplantae</taxon>
        <taxon>Streptophyta</taxon>
        <taxon>Embryophyta</taxon>
        <taxon>Tracheophyta</taxon>
        <taxon>Spermatophyta</taxon>
        <taxon>Magnoliopsida</taxon>
        <taxon>Liliopsida</taxon>
        <taxon>Poales</taxon>
        <taxon>Poaceae</taxon>
        <taxon>PACMAD clade</taxon>
        <taxon>Panicoideae</taxon>
        <taxon>Panicodae</taxon>
        <taxon>Paniceae</taxon>
        <taxon>Cenchrinae</taxon>
        <taxon>Setaria</taxon>
    </lineage>
</organism>
<dbReference type="Gene3D" id="2.60.210.10">
    <property type="entry name" value="Apoptosis, Tumor Necrosis Factor Receptor Associated Protein 2, Chain A"/>
    <property type="match status" value="1"/>
</dbReference>
<protein>
    <recommendedName>
        <fullName evidence="2">BTB domain-containing protein</fullName>
    </recommendedName>
</protein>
<dbReference type="SUPFAM" id="SSF54695">
    <property type="entry name" value="POZ domain"/>
    <property type="match status" value="1"/>
</dbReference>
<gene>
    <name evidence="3" type="ORF">SETIT_1G149800v2</name>
</gene>
<dbReference type="AlphaFoldDB" id="K3Z0L1"/>
<dbReference type="Gramene" id="KQL29520">
    <property type="protein sequence ID" value="KQL29520"/>
    <property type="gene ID" value="SETIT_020077mg"/>
</dbReference>
<reference evidence="3" key="2">
    <citation type="submission" date="2015-07" db="EMBL/GenBank/DDBJ databases">
        <authorList>
            <person name="Noorani M."/>
        </authorList>
    </citation>
    <scope>NUCLEOTIDE SEQUENCE</scope>
    <source>
        <strain evidence="3">Yugu1</strain>
    </source>
</reference>